<keyword evidence="4" id="KW-0808">Transferase</keyword>
<evidence type="ECO:0000256" key="8">
    <source>
        <dbReference type="ARBA" id="ARBA00038120"/>
    </source>
</evidence>
<gene>
    <name evidence="12" type="ORF">KGA66_10850</name>
</gene>
<dbReference type="InterPro" id="IPR029044">
    <property type="entry name" value="Nucleotide-diphossugar_trans"/>
</dbReference>
<comment type="caution">
    <text evidence="12">The sequence shown here is derived from an EMBL/GenBank/DDBJ whole genome shotgun (WGS) entry which is preliminary data.</text>
</comment>
<proteinExistence type="inferred from homology"/>
<comment type="subcellular location">
    <subcellularLocation>
        <location evidence="1">Cell membrane</location>
    </subcellularLocation>
</comment>
<dbReference type="RefSeq" id="WP_211467348.1">
    <property type="nucleotide sequence ID" value="NZ_JAGSXH010000029.1"/>
</dbReference>
<evidence type="ECO:0000256" key="7">
    <source>
        <dbReference type="ARBA" id="ARBA00037904"/>
    </source>
</evidence>
<comment type="function">
    <text evidence="6">Catalyzes the glycosylation of 4,4'-diaponeurosporenoate, i.e. the esterification of glucose at the C1'' position with the carboxyl group of 4,4'-diaponeurosporenic acid, to form glycosyl-4,4'-diaponeurosporenoate. This is a step in the biosynthesis of staphyloxanthin, an orange pigment present in most staphylococci strains.</text>
</comment>
<evidence type="ECO:0000259" key="11">
    <source>
        <dbReference type="Pfam" id="PF00535"/>
    </source>
</evidence>
<dbReference type="PANTHER" id="PTHR43646:SF2">
    <property type="entry name" value="GLYCOSYLTRANSFERASE 2-LIKE DOMAIN-CONTAINING PROTEIN"/>
    <property type="match status" value="1"/>
</dbReference>
<comment type="pathway">
    <text evidence="7">Carotenoid biosynthesis; staphyloxanthin biosynthesis; staphyloxanthin from farnesyl diphosphate: step 4/5.</text>
</comment>
<evidence type="ECO:0000256" key="6">
    <source>
        <dbReference type="ARBA" id="ARBA00037281"/>
    </source>
</evidence>
<comment type="similarity">
    <text evidence="8">Belongs to the glycosyltransferase 2 family. CrtQ subfamily.</text>
</comment>
<dbReference type="PANTHER" id="PTHR43646">
    <property type="entry name" value="GLYCOSYLTRANSFERASE"/>
    <property type="match status" value="1"/>
</dbReference>
<evidence type="ECO:0000256" key="4">
    <source>
        <dbReference type="ARBA" id="ARBA00022679"/>
    </source>
</evidence>
<dbReference type="InterPro" id="IPR026461">
    <property type="entry name" value="Trfase_2_rSAM/seldom_assoc"/>
</dbReference>
<evidence type="ECO:0000256" key="10">
    <source>
        <dbReference type="SAM" id="MobiDB-lite"/>
    </source>
</evidence>
<dbReference type="Pfam" id="PF00535">
    <property type="entry name" value="Glycos_transf_2"/>
    <property type="match status" value="1"/>
</dbReference>
<evidence type="ECO:0000256" key="1">
    <source>
        <dbReference type="ARBA" id="ARBA00004236"/>
    </source>
</evidence>
<evidence type="ECO:0000313" key="13">
    <source>
        <dbReference type="Proteomes" id="UP000677913"/>
    </source>
</evidence>
<evidence type="ECO:0000256" key="9">
    <source>
        <dbReference type="ARBA" id="ARBA00040345"/>
    </source>
</evidence>
<dbReference type="AlphaFoldDB" id="A0A8J8BB15"/>
<evidence type="ECO:0000256" key="5">
    <source>
        <dbReference type="ARBA" id="ARBA00023136"/>
    </source>
</evidence>
<dbReference type="SUPFAM" id="SSF53448">
    <property type="entry name" value="Nucleotide-diphospho-sugar transferases"/>
    <property type="match status" value="1"/>
</dbReference>
<keyword evidence="5" id="KW-0472">Membrane</keyword>
<keyword evidence="2" id="KW-1003">Cell membrane</keyword>
<keyword evidence="3" id="KW-0328">Glycosyltransferase</keyword>
<dbReference type="NCBIfam" id="TIGR04283">
    <property type="entry name" value="glyco_like_mftF"/>
    <property type="match status" value="1"/>
</dbReference>
<sequence length="259" mass="28323">MIETRPAVSIIVPTLNEAPRIAASLARLRRDFPDAELIVADGGSTDGTADLARPHAHVIDCERGRGRQLRAGAAVARGEVLWFIHADTIVDPRALGQIRAALLEPAVAGGGLSLRFDRDTRALRFLAWSSNHRARRLGQIFGDQAMFVRRDVYAALGGFPDYPLMEDFAFSRRIHRAGRLAVLTATSTASARRFEAHGTWRMIAFMQVIKVLYLAGVDPARLAALYRAGPPRLRPRARTRSRTAPMPGSPGAREGVSVD</sequence>
<evidence type="ECO:0000256" key="2">
    <source>
        <dbReference type="ARBA" id="ARBA00022475"/>
    </source>
</evidence>
<keyword evidence="13" id="KW-1185">Reference proteome</keyword>
<dbReference type="Proteomes" id="UP000677913">
    <property type="component" value="Unassembled WGS sequence"/>
</dbReference>
<dbReference type="GO" id="GO:0005886">
    <property type="term" value="C:plasma membrane"/>
    <property type="evidence" value="ECO:0007669"/>
    <property type="project" value="UniProtKB-SubCell"/>
</dbReference>
<reference evidence="12" key="1">
    <citation type="submission" date="2021-04" db="EMBL/GenBank/DDBJ databases">
        <title>Genome based classification of Actinospica acidithermotolerans sp. nov., an actinobacterium isolated from an Indonesian hot spring.</title>
        <authorList>
            <person name="Kusuma A.B."/>
            <person name="Putra K.E."/>
            <person name="Nafisah S."/>
            <person name="Loh J."/>
            <person name="Nouioui I."/>
            <person name="Goodfellow M."/>
        </authorList>
    </citation>
    <scope>NUCLEOTIDE SEQUENCE</scope>
    <source>
        <strain evidence="12">DSM 45618</strain>
    </source>
</reference>
<evidence type="ECO:0000313" key="12">
    <source>
        <dbReference type="EMBL" id="MBS2963547.1"/>
    </source>
</evidence>
<organism evidence="12 13">
    <name type="scientific">Actinocrinis puniceicyclus</name>
    <dbReference type="NCBI Taxonomy" id="977794"/>
    <lineage>
        <taxon>Bacteria</taxon>
        <taxon>Bacillati</taxon>
        <taxon>Actinomycetota</taxon>
        <taxon>Actinomycetes</taxon>
        <taxon>Catenulisporales</taxon>
        <taxon>Actinospicaceae</taxon>
        <taxon>Actinocrinis</taxon>
    </lineage>
</organism>
<dbReference type="EMBL" id="JAGSXH010000029">
    <property type="protein sequence ID" value="MBS2963547.1"/>
    <property type="molecule type" value="Genomic_DNA"/>
</dbReference>
<protein>
    <recommendedName>
        <fullName evidence="9">4,4'-diaponeurosporenoate glycosyltransferase</fullName>
    </recommendedName>
</protein>
<name>A0A8J8BB15_9ACTN</name>
<dbReference type="InterPro" id="IPR001173">
    <property type="entry name" value="Glyco_trans_2-like"/>
</dbReference>
<accession>A0A8J8BB15</accession>
<evidence type="ECO:0000256" key="3">
    <source>
        <dbReference type="ARBA" id="ARBA00022676"/>
    </source>
</evidence>
<feature type="domain" description="Glycosyltransferase 2-like" evidence="11">
    <location>
        <begin position="9"/>
        <end position="124"/>
    </location>
</feature>
<dbReference type="GO" id="GO:0016757">
    <property type="term" value="F:glycosyltransferase activity"/>
    <property type="evidence" value="ECO:0007669"/>
    <property type="project" value="UniProtKB-KW"/>
</dbReference>
<dbReference type="CDD" id="cd02522">
    <property type="entry name" value="GT_2_like_a"/>
    <property type="match status" value="1"/>
</dbReference>
<dbReference type="Gene3D" id="3.90.550.10">
    <property type="entry name" value="Spore Coat Polysaccharide Biosynthesis Protein SpsA, Chain A"/>
    <property type="match status" value="1"/>
</dbReference>
<feature type="region of interest" description="Disordered" evidence="10">
    <location>
        <begin position="233"/>
        <end position="259"/>
    </location>
</feature>